<reference evidence="3" key="1">
    <citation type="submission" date="2016-05" db="EMBL/GenBank/DDBJ databases">
        <authorList>
            <person name="Naeem Raeece"/>
        </authorList>
    </citation>
    <scope>NUCLEOTIDE SEQUENCE [LARGE SCALE GENOMIC DNA]</scope>
</reference>
<evidence type="ECO:0000256" key="1">
    <source>
        <dbReference type="SAM" id="Phobius"/>
    </source>
</evidence>
<evidence type="ECO:0000313" key="2">
    <source>
        <dbReference type="EMBL" id="SBT32734.1"/>
    </source>
</evidence>
<proteinExistence type="predicted"/>
<evidence type="ECO:0000313" key="3">
    <source>
        <dbReference type="Proteomes" id="UP000078550"/>
    </source>
</evidence>
<accession>A0A1A8YMG9</accession>
<organism evidence="2 3">
    <name type="scientific">Plasmodium ovale wallikeri</name>
    <dbReference type="NCBI Taxonomy" id="864142"/>
    <lineage>
        <taxon>Eukaryota</taxon>
        <taxon>Sar</taxon>
        <taxon>Alveolata</taxon>
        <taxon>Apicomplexa</taxon>
        <taxon>Aconoidasida</taxon>
        <taxon>Haemosporida</taxon>
        <taxon>Plasmodiidae</taxon>
        <taxon>Plasmodium</taxon>
        <taxon>Plasmodium (Plasmodium)</taxon>
    </lineage>
</organism>
<sequence length="98" mass="10906">MLSRVNNVSAILQSGAHKHSVLAFSRSHAEFNAKMFQVMLNVLTAFAGASLIADFIANYSIFKELQRWYVGNEQVESIKPRLSFLAAYIVVPFSHATS</sequence>
<keyword evidence="1" id="KW-0812">Transmembrane</keyword>
<dbReference type="Proteomes" id="UP000078550">
    <property type="component" value="Unassembled WGS sequence"/>
</dbReference>
<feature type="transmembrane region" description="Helical" evidence="1">
    <location>
        <begin position="35"/>
        <end position="57"/>
    </location>
</feature>
<name>A0A1A8YMG9_PLAOA</name>
<dbReference type="AlphaFoldDB" id="A0A1A8YMG9"/>
<protein>
    <submittedName>
        <fullName evidence="2">Uncharacterized protein</fullName>
    </submittedName>
</protein>
<keyword evidence="1" id="KW-0472">Membrane</keyword>
<keyword evidence="1" id="KW-1133">Transmembrane helix</keyword>
<gene>
    <name evidence="2" type="ORF">POVWA2_011200</name>
</gene>
<dbReference type="EMBL" id="FLRE01000041">
    <property type="protein sequence ID" value="SBT32734.1"/>
    <property type="molecule type" value="Genomic_DNA"/>
</dbReference>